<dbReference type="FunFam" id="3.20.20.100:FF:000015">
    <property type="entry name" value="Oxidoreductase, aldo/keto reductase family"/>
    <property type="match status" value="1"/>
</dbReference>
<gene>
    <name evidence="8" type="ORF">SAMN02982922_4072</name>
</gene>
<dbReference type="InterPro" id="IPR020471">
    <property type="entry name" value="AKR"/>
</dbReference>
<dbReference type="PIRSF" id="PIRSF000097">
    <property type="entry name" value="AKR"/>
    <property type="match status" value="1"/>
</dbReference>
<dbReference type="PRINTS" id="PR00069">
    <property type="entry name" value="ALDKETRDTASE"/>
</dbReference>
<dbReference type="Gene3D" id="3.20.20.100">
    <property type="entry name" value="NADP-dependent oxidoreductase domain"/>
    <property type="match status" value="1"/>
</dbReference>
<dbReference type="InterPro" id="IPR036812">
    <property type="entry name" value="NAD(P)_OxRdtase_dom_sf"/>
</dbReference>
<dbReference type="PANTHER" id="PTHR43827:SF3">
    <property type="entry name" value="NADP-DEPENDENT OXIDOREDUCTASE DOMAIN-CONTAINING PROTEIN"/>
    <property type="match status" value="1"/>
</dbReference>
<organism evidence="8 9">
    <name type="scientific">Mesorhizobium australicum</name>
    <dbReference type="NCBI Taxonomy" id="536018"/>
    <lineage>
        <taxon>Bacteria</taxon>
        <taxon>Pseudomonadati</taxon>
        <taxon>Pseudomonadota</taxon>
        <taxon>Alphaproteobacteria</taxon>
        <taxon>Hyphomicrobiales</taxon>
        <taxon>Phyllobacteriaceae</taxon>
        <taxon>Mesorhizobium</taxon>
    </lineage>
</organism>
<keyword evidence="2" id="KW-0521">NADP</keyword>
<evidence type="ECO:0000256" key="4">
    <source>
        <dbReference type="PIRSR" id="PIRSR000097-1"/>
    </source>
</evidence>
<keyword evidence="9" id="KW-1185">Reference proteome</keyword>
<dbReference type="InterPro" id="IPR018170">
    <property type="entry name" value="Aldo/ket_reductase_CS"/>
</dbReference>
<evidence type="ECO:0000256" key="1">
    <source>
        <dbReference type="ARBA" id="ARBA00007905"/>
    </source>
</evidence>
<dbReference type="AlphaFoldDB" id="A0A1X7PFE4"/>
<keyword evidence="3" id="KW-0560">Oxidoreductase</keyword>
<dbReference type="PROSITE" id="PS00063">
    <property type="entry name" value="ALDOKETO_REDUCTASE_3"/>
    <property type="match status" value="1"/>
</dbReference>
<feature type="active site" description="Proton donor" evidence="4">
    <location>
        <position position="51"/>
    </location>
</feature>
<feature type="domain" description="NADP-dependent oxidoreductase" evidence="7">
    <location>
        <begin position="18"/>
        <end position="260"/>
    </location>
</feature>
<evidence type="ECO:0000256" key="3">
    <source>
        <dbReference type="ARBA" id="ARBA00023002"/>
    </source>
</evidence>
<proteinExistence type="inferred from homology"/>
<dbReference type="SUPFAM" id="SSF51430">
    <property type="entry name" value="NAD(P)-linked oxidoreductase"/>
    <property type="match status" value="1"/>
</dbReference>
<dbReference type="PROSITE" id="PS00062">
    <property type="entry name" value="ALDOKETO_REDUCTASE_2"/>
    <property type="match status" value="1"/>
</dbReference>
<dbReference type="Proteomes" id="UP000193083">
    <property type="component" value="Unassembled WGS sequence"/>
</dbReference>
<evidence type="ECO:0000256" key="2">
    <source>
        <dbReference type="ARBA" id="ARBA00022857"/>
    </source>
</evidence>
<dbReference type="InterPro" id="IPR023210">
    <property type="entry name" value="NADP_OxRdtase_dom"/>
</dbReference>
<dbReference type="EMBL" id="FXBL01000004">
    <property type="protein sequence ID" value="SMH50087.1"/>
    <property type="molecule type" value="Genomic_DNA"/>
</dbReference>
<feature type="binding site" evidence="5">
    <location>
        <position position="109"/>
    </location>
    <ligand>
        <name>substrate</name>
    </ligand>
</feature>
<comment type="similarity">
    <text evidence="1">Belongs to the aldo/keto reductase family.</text>
</comment>
<feature type="site" description="Lowers pKa of active site Tyr" evidence="6">
    <location>
        <position position="76"/>
    </location>
</feature>
<dbReference type="PANTHER" id="PTHR43827">
    <property type="entry name" value="2,5-DIKETO-D-GLUCONIC ACID REDUCTASE"/>
    <property type="match status" value="1"/>
</dbReference>
<dbReference type="Pfam" id="PF00248">
    <property type="entry name" value="Aldo_ket_red"/>
    <property type="match status" value="1"/>
</dbReference>
<accession>A0A1X7PFE4</accession>
<dbReference type="OrthoDB" id="9804790at2"/>
<protein>
    <submittedName>
        <fullName evidence="8">Aldo/keto reductase</fullName>
    </submittedName>
</protein>
<evidence type="ECO:0000313" key="8">
    <source>
        <dbReference type="EMBL" id="SMH50087.1"/>
    </source>
</evidence>
<name>A0A1X7PFE4_9HYPH</name>
<evidence type="ECO:0000259" key="7">
    <source>
        <dbReference type="Pfam" id="PF00248"/>
    </source>
</evidence>
<evidence type="ECO:0000256" key="6">
    <source>
        <dbReference type="PIRSR" id="PIRSR000097-3"/>
    </source>
</evidence>
<reference evidence="9" key="1">
    <citation type="submission" date="2017-04" db="EMBL/GenBank/DDBJ databases">
        <authorList>
            <person name="Varghese N."/>
            <person name="Submissions S."/>
        </authorList>
    </citation>
    <scope>NUCLEOTIDE SEQUENCE [LARGE SCALE GENOMIC DNA]</scope>
    <source>
        <strain evidence="9">B5P</strain>
    </source>
</reference>
<evidence type="ECO:0000313" key="9">
    <source>
        <dbReference type="Proteomes" id="UP000193083"/>
    </source>
</evidence>
<dbReference type="RefSeq" id="WP_085465802.1">
    <property type="nucleotide sequence ID" value="NZ_FXBL01000004.1"/>
</dbReference>
<evidence type="ECO:0000256" key="5">
    <source>
        <dbReference type="PIRSR" id="PIRSR000097-2"/>
    </source>
</evidence>
<sequence length="273" mass="29905">MTNVPTKRLNSGADMPVIGLGVWQVADDVAADAVVTAIEAGYTSIDTAAVYRNERGVGEGIRRSGAEREKLFVTTKVWNDSQGYDTTLQAFDKSLGRLGLDYVDLYLIHWPAASRGLYLDTWKALEKLKAEGRARSIGVSNFHIPHLKRLFESSDVRPALNQIELHPGLQQAELRAFHAANDIATEAWSPLQRGAVDRSEIVAIAAKHGRTPAQVILRWHVQLGNIAIPKSVTPSRIRENIAVFDFELDDADMAAIAKLDAGVRTGPNPDTFA</sequence>
<dbReference type="GO" id="GO:0016616">
    <property type="term" value="F:oxidoreductase activity, acting on the CH-OH group of donors, NAD or NADP as acceptor"/>
    <property type="evidence" value="ECO:0007669"/>
    <property type="project" value="UniProtKB-ARBA"/>
</dbReference>